<feature type="transmembrane region" description="Helical" evidence="13">
    <location>
        <begin position="186"/>
        <end position="212"/>
    </location>
</feature>
<dbReference type="Pfam" id="PF01312">
    <property type="entry name" value="Bac_export_2"/>
    <property type="match status" value="1"/>
</dbReference>
<dbReference type="GO" id="GO:0005886">
    <property type="term" value="C:plasma membrane"/>
    <property type="evidence" value="ECO:0007669"/>
    <property type="project" value="UniProtKB-SubCell"/>
</dbReference>
<evidence type="ECO:0000256" key="8">
    <source>
        <dbReference type="ARBA" id="ARBA00022927"/>
    </source>
</evidence>
<comment type="subcellular location">
    <subcellularLocation>
        <location evidence="1">Cell membrane</location>
        <topology evidence="1">Multi-pass membrane protein</topology>
    </subcellularLocation>
</comment>
<evidence type="ECO:0000256" key="13">
    <source>
        <dbReference type="RuleBase" id="RU364091"/>
    </source>
</evidence>
<dbReference type="AlphaFoldDB" id="A0A679J9N7"/>
<dbReference type="Gene3D" id="6.10.250.2080">
    <property type="match status" value="1"/>
</dbReference>
<dbReference type="GO" id="GO:0044780">
    <property type="term" value="P:bacterial-type flagellum assembly"/>
    <property type="evidence" value="ECO:0007669"/>
    <property type="project" value="InterPro"/>
</dbReference>
<dbReference type="InterPro" id="IPR006136">
    <property type="entry name" value="FlhB"/>
</dbReference>
<evidence type="ECO:0000256" key="11">
    <source>
        <dbReference type="ARBA" id="ARBA00023225"/>
    </source>
</evidence>
<keyword evidence="14" id="KW-0966">Cell projection</keyword>
<dbReference type="GO" id="GO:0009306">
    <property type="term" value="P:protein secretion"/>
    <property type="evidence" value="ECO:0007669"/>
    <property type="project" value="InterPro"/>
</dbReference>
<sequence length="355" mass="39057">MSDDSDQEDKTEEPTQRRIEKAIEQGNVANSIEVNTFFILSAFTMALLLASGTIAKDLVVSLRAFLMNAHQVPSDPTAYTEMGMRMLLICAQALVIPVSLVVVAGLAGGLVQHPLVFSTDALMPKFDRISPMAGIKRIFGVEALVQFLKGLAKLMLVGVVASTILWNERDRLEVFARLDPAAMLPAILGIALKLLGGMLAIFVVIAMGDAMYQRFRWRSKLRMTKEEMKQEHKESEGNPEVKGRMRQIRASRGNKRMMADVPTATVIVTNPTHYAVALRYEAGMAAPICVAKGVDSLALRIRAVAKEHDVPIMENPPLARALHATVEIDSEIPAEHYRAVAEVIGFVMRLKRRAA</sequence>
<proteinExistence type="inferred from homology"/>
<keyword evidence="8 13" id="KW-0653">Protein transport</keyword>
<feature type="transmembrane region" description="Helical" evidence="13">
    <location>
        <begin position="138"/>
        <end position="166"/>
    </location>
</feature>
<evidence type="ECO:0000256" key="6">
    <source>
        <dbReference type="ARBA" id="ARBA00022692"/>
    </source>
</evidence>
<comment type="function">
    <text evidence="12 13">Required for formation of the rod structure in the basal body of the flagellar apparatus. Together with FliI and FliH, may constitute the export apparatus of flagellin.</text>
</comment>
<dbReference type="PRINTS" id="PR00950">
    <property type="entry name" value="TYPE3IMSPROT"/>
</dbReference>
<dbReference type="InterPro" id="IPR029025">
    <property type="entry name" value="T3SS_substrate_exporter_C"/>
</dbReference>
<gene>
    <name evidence="13 14" type="primary">flhB</name>
    <name evidence="14" type="ORF">MBUL_04356</name>
</gene>
<dbReference type="PANTHER" id="PTHR30531:SF12">
    <property type="entry name" value="FLAGELLAR BIOSYNTHETIC PROTEIN FLHB"/>
    <property type="match status" value="1"/>
</dbReference>
<keyword evidence="11 13" id="KW-1006">Bacterial flagellum protein export</keyword>
<evidence type="ECO:0000256" key="1">
    <source>
        <dbReference type="ARBA" id="ARBA00004651"/>
    </source>
</evidence>
<dbReference type="EMBL" id="LR743504">
    <property type="protein sequence ID" value="CAA2107824.1"/>
    <property type="molecule type" value="Genomic_DNA"/>
</dbReference>
<reference evidence="14" key="1">
    <citation type="submission" date="2019-12" db="EMBL/GenBank/DDBJ databases">
        <authorList>
            <person name="Cremers G."/>
        </authorList>
    </citation>
    <scope>NUCLEOTIDE SEQUENCE</scope>
    <source>
        <strain evidence="14">Mbul1</strain>
    </source>
</reference>
<evidence type="ECO:0000256" key="2">
    <source>
        <dbReference type="ARBA" id="ARBA00010690"/>
    </source>
</evidence>
<keyword evidence="7 13" id="KW-1005">Bacterial flagellum biogenesis</keyword>
<evidence type="ECO:0000256" key="4">
    <source>
        <dbReference type="ARBA" id="ARBA00022448"/>
    </source>
</evidence>
<keyword evidence="9 13" id="KW-1133">Transmembrane helix</keyword>
<dbReference type="Gene3D" id="3.40.1690.10">
    <property type="entry name" value="secretion proteins EscU"/>
    <property type="match status" value="1"/>
</dbReference>
<evidence type="ECO:0000256" key="5">
    <source>
        <dbReference type="ARBA" id="ARBA00022475"/>
    </source>
</evidence>
<evidence type="ECO:0000256" key="9">
    <source>
        <dbReference type="ARBA" id="ARBA00022989"/>
    </source>
</evidence>
<keyword evidence="14" id="KW-0282">Flagellum</keyword>
<feature type="transmembrane region" description="Helical" evidence="13">
    <location>
        <begin position="37"/>
        <end position="66"/>
    </location>
</feature>
<keyword evidence="5 13" id="KW-1003">Cell membrane</keyword>
<evidence type="ECO:0000256" key="7">
    <source>
        <dbReference type="ARBA" id="ARBA00022795"/>
    </source>
</evidence>
<dbReference type="NCBIfam" id="TIGR00328">
    <property type="entry name" value="flhB"/>
    <property type="match status" value="1"/>
</dbReference>
<keyword evidence="14" id="KW-0969">Cilium</keyword>
<dbReference type="SUPFAM" id="SSF160544">
    <property type="entry name" value="EscU C-terminal domain-like"/>
    <property type="match status" value="1"/>
</dbReference>
<protein>
    <recommendedName>
        <fullName evidence="3 13">Flagellar biosynthetic protein FlhB</fullName>
    </recommendedName>
</protein>
<evidence type="ECO:0000313" key="14">
    <source>
        <dbReference type="EMBL" id="CAA2107824.1"/>
    </source>
</evidence>
<keyword evidence="4 13" id="KW-0813">Transport</keyword>
<name>A0A679J9N7_9HYPH</name>
<keyword evidence="10 13" id="KW-0472">Membrane</keyword>
<evidence type="ECO:0000256" key="12">
    <source>
        <dbReference type="ARBA" id="ARBA00025078"/>
    </source>
</evidence>
<feature type="transmembrane region" description="Helical" evidence="13">
    <location>
        <begin position="86"/>
        <end position="117"/>
    </location>
</feature>
<evidence type="ECO:0000256" key="3">
    <source>
        <dbReference type="ARBA" id="ARBA00021622"/>
    </source>
</evidence>
<accession>A0A679J9N7</accession>
<dbReference type="FunFam" id="3.40.1690.10:FF:000001">
    <property type="entry name" value="Flagellar biosynthetic protein FlhB"/>
    <property type="match status" value="1"/>
</dbReference>
<dbReference type="PANTHER" id="PTHR30531">
    <property type="entry name" value="FLAGELLAR BIOSYNTHETIC PROTEIN FLHB"/>
    <property type="match status" value="1"/>
</dbReference>
<organism evidence="14">
    <name type="scientific">Methylobacterium bullatum</name>
    <dbReference type="NCBI Taxonomy" id="570505"/>
    <lineage>
        <taxon>Bacteria</taxon>
        <taxon>Pseudomonadati</taxon>
        <taxon>Pseudomonadota</taxon>
        <taxon>Alphaproteobacteria</taxon>
        <taxon>Hyphomicrobiales</taxon>
        <taxon>Methylobacteriaceae</taxon>
        <taxon>Methylobacterium</taxon>
    </lineage>
</organism>
<dbReference type="InterPro" id="IPR006135">
    <property type="entry name" value="T3SS_substrate_exporter"/>
</dbReference>
<keyword evidence="6 13" id="KW-0812">Transmembrane</keyword>
<comment type="similarity">
    <text evidence="2 13">Belongs to the type III secretion exporter family.</text>
</comment>
<evidence type="ECO:0000256" key="10">
    <source>
        <dbReference type="ARBA" id="ARBA00023136"/>
    </source>
</evidence>